<reference evidence="1 2" key="1">
    <citation type="journal article" date="2011" name="J. Bacteriol.">
        <title>Revised genome sequence of Brucella suis 1330.</title>
        <authorList>
            <person name="Tae H."/>
            <person name="Shallom S."/>
            <person name="Settlage R."/>
            <person name="Preston D."/>
            <person name="Adams L.G."/>
            <person name="Garner H.R."/>
        </authorList>
    </citation>
    <scope>NUCLEOTIDE SEQUENCE [LARGE SCALE GENOMIC DNA]</scope>
    <source>
        <strain evidence="1 2">1330</strain>
    </source>
</reference>
<name>A0A0H3GAL8_BRUSU</name>
<sequence>MKAVWIYCTMNDHKLQTPSAPIVKCMEAAIIRRPACPV</sequence>
<dbReference type="Proteomes" id="UP000007104">
    <property type="component" value="Chromosome II"/>
</dbReference>
<accession>A0A0H3GAL8</accession>
<dbReference type="KEGG" id="bms:BRA0303"/>
<keyword evidence="2" id="KW-1185">Reference proteome</keyword>
<evidence type="ECO:0000313" key="2">
    <source>
        <dbReference type="Proteomes" id="UP000007104"/>
    </source>
</evidence>
<dbReference type="HOGENOM" id="CLU_3325389_0_0_5"/>
<proteinExistence type="predicted"/>
<gene>
    <name evidence="1" type="ordered locus">BS1330_II0300</name>
</gene>
<organism evidence="1 2">
    <name type="scientific">Brucella suis biovar 1 (strain 1330)</name>
    <dbReference type="NCBI Taxonomy" id="204722"/>
    <lineage>
        <taxon>Bacteria</taxon>
        <taxon>Pseudomonadati</taxon>
        <taxon>Pseudomonadota</taxon>
        <taxon>Alphaproteobacteria</taxon>
        <taxon>Hyphomicrobiales</taxon>
        <taxon>Brucellaceae</taxon>
        <taxon>Brucella/Ochrobactrum group</taxon>
        <taxon>Brucella</taxon>
    </lineage>
</organism>
<dbReference type="EMBL" id="CP002998">
    <property type="protein sequence ID" value="AEM19782.1"/>
    <property type="molecule type" value="Genomic_DNA"/>
</dbReference>
<dbReference type="KEGG" id="bsi:BS1330_II0300"/>
<protein>
    <submittedName>
        <fullName evidence="1">Uncharacterized protein</fullName>
    </submittedName>
</protein>
<evidence type="ECO:0000313" key="1">
    <source>
        <dbReference type="EMBL" id="AEM19782.1"/>
    </source>
</evidence>
<dbReference type="AlphaFoldDB" id="A0A0H3GAL8"/>